<dbReference type="Proteomes" id="UP000695022">
    <property type="component" value="Unplaced"/>
</dbReference>
<dbReference type="RefSeq" id="XP_014669347.1">
    <property type="nucleotide sequence ID" value="XM_014813861.1"/>
</dbReference>
<proteinExistence type="predicted"/>
<sequence length="171" mass="19836">MFLYLIGKRGREIYPTLLVRVAEELRTVQHMHDAVAKYCIPTSNETVERYRFFTKNQDQTESIEEYSTALRGLANTCNFGVLEDSLVRDRIVGRVRIQGTRESLLKATNVTLDTCLKLCQVTEFSQEAIRKFAHTSIQSVHAVKHKEVRDKSFGERQKKRCKFCIQYSVLL</sequence>
<reference evidence="2" key="1">
    <citation type="submission" date="2025-08" db="UniProtKB">
        <authorList>
            <consortium name="RefSeq"/>
        </authorList>
    </citation>
    <scope>IDENTIFICATION</scope>
</reference>
<gene>
    <name evidence="2" type="primary">LOC106810483</name>
</gene>
<accession>A0ABM1EAX6</accession>
<dbReference type="PANTHER" id="PTHR33198">
    <property type="entry name" value="ANK_REP_REGION DOMAIN-CONTAINING PROTEIN-RELATED"/>
    <property type="match status" value="1"/>
</dbReference>
<protein>
    <submittedName>
        <fullName evidence="2">Uncharacterized protein LOC106810483</fullName>
    </submittedName>
</protein>
<name>A0ABM1EAX6_PRICU</name>
<dbReference type="GeneID" id="106810483"/>
<keyword evidence="1" id="KW-1185">Reference proteome</keyword>
<organism evidence="1 2">
    <name type="scientific">Priapulus caudatus</name>
    <name type="common">Priapulid worm</name>
    <dbReference type="NCBI Taxonomy" id="37621"/>
    <lineage>
        <taxon>Eukaryota</taxon>
        <taxon>Metazoa</taxon>
        <taxon>Ecdysozoa</taxon>
        <taxon>Scalidophora</taxon>
        <taxon>Priapulida</taxon>
        <taxon>Priapulimorpha</taxon>
        <taxon>Priapulimorphida</taxon>
        <taxon>Priapulidae</taxon>
        <taxon>Priapulus</taxon>
    </lineage>
</organism>
<evidence type="ECO:0000313" key="1">
    <source>
        <dbReference type="Proteomes" id="UP000695022"/>
    </source>
</evidence>
<evidence type="ECO:0000313" key="2">
    <source>
        <dbReference type="RefSeq" id="XP_014669347.1"/>
    </source>
</evidence>